<dbReference type="InterPro" id="IPR005990">
    <property type="entry name" value="IMP_DH"/>
</dbReference>
<gene>
    <name evidence="3" type="ORF">F0U60_17825</name>
</gene>
<dbReference type="InterPro" id="IPR001093">
    <property type="entry name" value="IMP_DH_GMPRt"/>
</dbReference>
<evidence type="ECO:0000256" key="1">
    <source>
        <dbReference type="ARBA" id="ARBA00005502"/>
    </source>
</evidence>
<evidence type="ECO:0000313" key="4">
    <source>
        <dbReference type="Proteomes" id="UP001611383"/>
    </source>
</evidence>
<comment type="similarity">
    <text evidence="1">Belongs to the IMPDH/GMPR family.</text>
</comment>
<organism evidence="3 4">
    <name type="scientific">Archangium minus</name>
    <dbReference type="NCBI Taxonomy" id="83450"/>
    <lineage>
        <taxon>Bacteria</taxon>
        <taxon>Pseudomonadati</taxon>
        <taxon>Myxococcota</taxon>
        <taxon>Myxococcia</taxon>
        <taxon>Myxococcales</taxon>
        <taxon>Cystobacterineae</taxon>
        <taxon>Archangiaceae</taxon>
        <taxon>Archangium</taxon>
    </lineage>
</organism>
<dbReference type="CDD" id="cd00381">
    <property type="entry name" value="IMPDH"/>
    <property type="match status" value="1"/>
</dbReference>
<dbReference type="InterPro" id="IPR013785">
    <property type="entry name" value="Aldolase_TIM"/>
</dbReference>
<evidence type="ECO:0000259" key="2">
    <source>
        <dbReference type="Pfam" id="PF00478"/>
    </source>
</evidence>
<dbReference type="PANTHER" id="PTHR11911">
    <property type="entry name" value="INOSINE-5-MONOPHOSPHATE DEHYDROGENASE RELATED"/>
    <property type="match status" value="1"/>
</dbReference>
<accession>A0ABY9WSL5</accession>
<name>A0ABY9WSL5_9BACT</name>
<dbReference type="SMART" id="SM01240">
    <property type="entry name" value="IMPDH"/>
    <property type="match status" value="1"/>
</dbReference>
<dbReference type="EMBL" id="CP043494">
    <property type="protein sequence ID" value="WNG45761.1"/>
    <property type="molecule type" value="Genomic_DNA"/>
</dbReference>
<proteinExistence type="inferred from homology"/>
<keyword evidence="4" id="KW-1185">Reference proteome</keyword>
<feature type="domain" description="IMP dehydrogenase/GMP reductase" evidence="2">
    <location>
        <begin position="16"/>
        <end position="367"/>
    </location>
</feature>
<dbReference type="Gene3D" id="3.20.20.70">
    <property type="entry name" value="Aldolase class I"/>
    <property type="match status" value="2"/>
</dbReference>
<evidence type="ECO:0000313" key="3">
    <source>
        <dbReference type="EMBL" id="WNG45761.1"/>
    </source>
</evidence>
<dbReference type="PANTHER" id="PTHR11911:SF111">
    <property type="entry name" value="INOSINE-5'-MONOPHOSPHATE DEHYDROGENASE"/>
    <property type="match status" value="1"/>
</dbReference>
<dbReference type="Proteomes" id="UP001611383">
    <property type="component" value="Chromosome"/>
</dbReference>
<dbReference type="SUPFAM" id="SSF51412">
    <property type="entry name" value="Inosine monophosphate dehydrogenase (IMPDH)"/>
    <property type="match status" value="1"/>
</dbReference>
<protein>
    <submittedName>
        <fullName evidence="3">Guanosine monophosphate reductase</fullName>
    </submittedName>
</protein>
<sequence length="373" mass="38816">MKECPVSSLSDAPVYLTFDDLTVLPRRNKGSPEAVSLAERVSRRHRLGFPVLSAGMPSVTEQSMAIAMGQFGGLGVIHRYCSIEKQCEMVAAVASHVPDRGIYKDASVREGGALLASASCAPVDLERARALASAGARLLFLDTPNPPNDEVFAGVARMRQALPEVDLVIGSVVETDTARRYLELGIDAIKVGLGAGALCSIRRTAGVGAPQVTALEDVCVAARDYGVPVISDGGISCSGDIVKALAVGASAVMLGSLLASCDEAPGAVVEVNGKRMKEIAGLRLSDLEIDGPTGYPAVDAYLREHAAPRVEGGDARIPASGPCHLTLLRLLRGVRVGVHMAGALNLEELRRHARLVRVSPSGVLEANAAGSSA</sequence>
<dbReference type="Pfam" id="PF00478">
    <property type="entry name" value="IMPDH"/>
    <property type="match status" value="1"/>
</dbReference>
<reference evidence="3 4" key="1">
    <citation type="submission" date="2019-08" db="EMBL/GenBank/DDBJ databases">
        <title>Archangium and Cystobacter genomes.</title>
        <authorList>
            <person name="Chen I.-C.K."/>
            <person name="Wielgoss S."/>
        </authorList>
    </citation>
    <scope>NUCLEOTIDE SEQUENCE [LARGE SCALE GENOMIC DNA]</scope>
    <source>
        <strain evidence="3 4">Cbm 6</strain>
    </source>
</reference>